<dbReference type="EMBL" id="AKWJ02000028">
    <property type="protein sequence ID" value="EKP12699.1"/>
    <property type="molecule type" value="Genomic_DNA"/>
</dbReference>
<accession>A0ABN0HVD4</accession>
<proteinExistence type="predicted"/>
<protein>
    <submittedName>
        <fullName evidence="1">Uncharacterized protein</fullName>
    </submittedName>
</protein>
<gene>
    <name evidence="1" type="ORF">LEP1GSC128_3549</name>
</gene>
<name>A0ABN0HVD4_LEPBO</name>
<organism evidence="1 2">
    <name type="scientific">Leptospira borgpetersenii str. 200801926</name>
    <dbReference type="NCBI Taxonomy" id="1193009"/>
    <lineage>
        <taxon>Bacteria</taxon>
        <taxon>Pseudomonadati</taxon>
        <taxon>Spirochaetota</taxon>
        <taxon>Spirochaetia</taxon>
        <taxon>Leptospirales</taxon>
        <taxon>Leptospiraceae</taxon>
        <taxon>Leptospira</taxon>
    </lineage>
</organism>
<evidence type="ECO:0000313" key="2">
    <source>
        <dbReference type="Proteomes" id="UP000002837"/>
    </source>
</evidence>
<dbReference type="Proteomes" id="UP000002837">
    <property type="component" value="Unassembled WGS sequence"/>
</dbReference>
<evidence type="ECO:0000313" key="1">
    <source>
        <dbReference type="EMBL" id="EKP12699.1"/>
    </source>
</evidence>
<reference evidence="1" key="1">
    <citation type="submission" date="2012-09" db="EMBL/GenBank/DDBJ databases">
        <authorList>
            <person name="Harkins D.M."/>
            <person name="Durkin A.S."/>
            <person name="Brinkac L.M."/>
            <person name="Selengut J.D."/>
            <person name="Sanka R."/>
            <person name="DePew J."/>
            <person name="Purushe J."/>
            <person name="Picardeau M."/>
            <person name="Werts C."/>
            <person name="Goarant C."/>
            <person name="Vinetz J.M."/>
            <person name="Sutton G.G."/>
            <person name="Nelson W.C."/>
            <person name="Fouts D.E."/>
        </authorList>
    </citation>
    <scope>NUCLEOTIDE SEQUENCE [LARGE SCALE GENOMIC DNA]</scope>
    <source>
        <strain evidence="1">200801926</strain>
    </source>
</reference>
<sequence length="39" mass="4538">MNFTLNLSQNCFLYKRHSRNTVISSLNAGTPVLYYELTK</sequence>
<comment type="caution">
    <text evidence="1">The sequence shown here is derived from an EMBL/GenBank/DDBJ whole genome shotgun (WGS) entry which is preliminary data.</text>
</comment>
<keyword evidence="2" id="KW-1185">Reference proteome</keyword>